<evidence type="ECO:0000313" key="1">
    <source>
        <dbReference type="EMBL" id="OXB61541.1"/>
    </source>
</evidence>
<dbReference type="STRING" id="9009.A0A226N1Z4"/>
<dbReference type="AlphaFoldDB" id="A0A226N1Z4"/>
<comment type="caution">
    <text evidence="1">The sequence shown here is derived from an EMBL/GenBank/DDBJ whole genome shotgun (WGS) entry which is preliminary data.</text>
</comment>
<dbReference type="EMBL" id="MCFN01000267">
    <property type="protein sequence ID" value="OXB61541.1"/>
    <property type="molecule type" value="Genomic_DNA"/>
</dbReference>
<organism evidence="1 2">
    <name type="scientific">Callipepla squamata</name>
    <name type="common">Scaled quail</name>
    <dbReference type="NCBI Taxonomy" id="9009"/>
    <lineage>
        <taxon>Eukaryota</taxon>
        <taxon>Metazoa</taxon>
        <taxon>Chordata</taxon>
        <taxon>Craniata</taxon>
        <taxon>Vertebrata</taxon>
        <taxon>Euteleostomi</taxon>
        <taxon>Archelosauria</taxon>
        <taxon>Archosauria</taxon>
        <taxon>Dinosauria</taxon>
        <taxon>Saurischia</taxon>
        <taxon>Theropoda</taxon>
        <taxon>Coelurosauria</taxon>
        <taxon>Aves</taxon>
        <taxon>Neognathae</taxon>
        <taxon>Galloanserae</taxon>
        <taxon>Galliformes</taxon>
        <taxon>Odontophoridae</taxon>
        <taxon>Callipepla</taxon>
    </lineage>
</organism>
<protein>
    <submittedName>
        <fullName evidence="1">Uncharacterized protein</fullName>
    </submittedName>
</protein>
<accession>A0A226N1Z4</accession>
<dbReference type="OrthoDB" id="10000687at2759"/>
<sequence>MEPRGEPGKLECSYWKSCLMISLGLSLGKLYNWVASGYQKEQCLILKQSVALLSELPGMDLYEDYKSPFDFNAGVDRNYLYLSPGISLTPPGSPTLSKSGNCF</sequence>
<keyword evidence="2" id="KW-1185">Reference proteome</keyword>
<reference evidence="1 2" key="1">
    <citation type="submission" date="2016-07" db="EMBL/GenBank/DDBJ databases">
        <title>Disparate Historic Effective Population Sizes Predicted by Modern Levels of Genome Diversity for the Scaled Quail (Callipepla squamata) and the Northern Bobwhite (Colinus virginianus): Inferences from First and Second Generation Draft Genome Assemblies for Sympatric New World Quail.</title>
        <authorList>
            <person name="Oldeschulte D.L."/>
            <person name="Halley Y.A."/>
            <person name="Bhattarai E.K."/>
            <person name="Brashear W.A."/>
            <person name="Hill J."/>
            <person name="Metz R.P."/>
            <person name="Johnson C.D."/>
            <person name="Rollins D."/>
            <person name="Peterson M.J."/>
            <person name="Bickhart D.M."/>
            <person name="Decker J.E."/>
            <person name="Seabury C.M."/>
        </authorList>
    </citation>
    <scope>NUCLEOTIDE SEQUENCE [LARGE SCALE GENOMIC DNA]</scope>
    <source>
        <strain evidence="1 2">Texas</strain>
        <tissue evidence="1">Leg muscle</tissue>
    </source>
</reference>
<evidence type="ECO:0000313" key="2">
    <source>
        <dbReference type="Proteomes" id="UP000198323"/>
    </source>
</evidence>
<dbReference type="Proteomes" id="UP000198323">
    <property type="component" value="Unassembled WGS sequence"/>
</dbReference>
<gene>
    <name evidence="1" type="ORF">ASZ78_010744</name>
</gene>
<proteinExistence type="predicted"/>
<name>A0A226N1Z4_CALSU</name>